<gene>
    <name evidence="2" type="ORF">ACFQ0E_01475</name>
</gene>
<feature type="signal peptide" evidence="1">
    <location>
        <begin position="1"/>
        <end position="24"/>
    </location>
</feature>
<protein>
    <recommendedName>
        <fullName evidence="4">Outer membrane lipoprotein-sorting protein</fullName>
    </recommendedName>
</protein>
<keyword evidence="3" id="KW-1185">Reference proteome</keyword>
<evidence type="ECO:0000256" key="1">
    <source>
        <dbReference type="SAM" id="SignalP"/>
    </source>
</evidence>
<evidence type="ECO:0000313" key="2">
    <source>
        <dbReference type="EMBL" id="MFD0724259.1"/>
    </source>
</evidence>
<sequence length="241" mass="26183">MLTRLLLVAGLAGLAVPASLPAYAGEPAVDAETLIQKNLDARGGADRLRAVRSMRATGKMRFGGGIEADVTMVAVAPDKVRFELSLQGLTAVNAWNGKEAWAIQPFQGRRDPQKTSEDDAKGLIVAADIGGPLLDWKAKGSKVEYLGTEDIDGTDAHKIRVTFKNGDSRVVFLDPDHFLEIRIEDHQFVRGQEQVSTTDIGEYVKVDGVYFPFEQAPMQLDAIELNKPVDAAIFDFPASKS</sequence>
<reference evidence="3" key="1">
    <citation type="journal article" date="2019" name="Int. J. Syst. Evol. Microbiol.">
        <title>The Global Catalogue of Microorganisms (GCM) 10K type strain sequencing project: providing services to taxonomists for standard genome sequencing and annotation.</title>
        <authorList>
            <consortium name="The Broad Institute Genomics Platform"/>
            <consortium name="The Broad Institute Genome Sequencing Center for Infectious Disease"/>
            <person name="Wu L."/>
            <person name="Ma J."/>
        </authorList>
    </citation>
    <scope>NUCLEOTIDE SEQUENCE [LARGE SCALE GENOMIC DNA]</scope>
    <source>
        <strain evidence="3">CCUG 55585</strain>
    </source>
</reference>
<dbReference type="EMBL" id="JBHTIF010000001">
    <property type="protein sequence ID" value="MFD0724259.1"/>
    <property type="molecule type" value="Genomic_DNA"/>
</dbReference>
<dbReference type="RefSeq" id="WP_386821931.1">
    <property type="nucleotide sequence ID" value="NZ_JBHTIF010000001.1"/>
</dbReference>
<dbReference type="Gene3D" id="2.50.20.10">
    <property type="entry name" value="Lipoprotein localisation LolA/LolB/LppX"/>
    <property type="match status" value="1"/>
</dbReference>
<dbReference type="Proteomes" id="UP001597110">
    <property type="component" value="Unassembled WGS sequence"/>
</dbReference>
<feature type="chain" id="PRO_5047501630" description="Outer membrane lipoprotein-sorting protein" evidence="1">
    <location>
        <begin position="25"/>
        <end position="241"/>
    </location>
</feature>
<evidence type="ECO:0000313" key="3">
    <source>
        <dbReference type="Proteomes" id="UP001597110"/>
    </source>
</evidence>
<accession>A0ABW2Y6U0</accession>
<comment type="caution">
    <text evidence="2">The sequence shown here is derived from an EMBL/GenBank/DDBJ whole genome shotgun (WGS) entry which is preliminary data.</text>
</comment>
<evidence type="ECO:0008006" key="4">
    <source>
        <dbReference type="Google" id="ProtNLM"/>
    </source>
</evidence>
<name>A0ABW2Y6U0_9GAMM</name>
<organism evidence="2 3">
    <name type="scientific">Lysobacter brunescens</name>
    <dbReference type="NCBI Taxonomy" id="262323"/>
    <lineage>
        <taxon>Bacteria</taxon>
        <taxon>Pseudomonadati</taxon>
        <taxon>Pseudomonadota</taxon>
        <taxon>Gammaproteobacteria</taxon>
        <taxon>Lysobacterales</taxon>
        <taxon>Lysobacteraceae</taxon>
        <taxon>Lysobacter</taxon>
    </lineage>
</organism>
<keyword evidence="1" id="KW-0732">Signal</keyword>
<proteinExistence type="predicted"/>